<protein>
    <submittedName>
        <fullName evidence="1">Uncharacterized protein</fullName>
    </submittedName>
</protein>
<dbReference type="EMBL" id="MN740360">
    <property type="protein sequence ID" value="QHU02531.1"/>
    <property type="molecule type" value="Genomic_DNA"/>
</dbReference>
<organism evidence="1">
    <name type="scientific">viral metagenome</name>
    <dbReference type="NCBI Taxonomy" id="1070528"/>
    <lineage>
        <taxon>unclassified sequences</taxon>
        <taxon>metagenomes</taxon>
        <taxon>organismal metagenomes</taxon>
    </lineage>
</organism>
<reference evidence="1" key="1">
    <citation type="journal article" date="2020" name="Nature">
        <title>Giant virus diversity and host interactions through global metagenomics.</title>
        <authorList>
            <person name="Schulz F."/>
            <person name="Roux S."/>
            <person name="Paez-Espino D."/>
            <person name="Jungbluth S."/>
            <person name="Walsh D.A."/>
            <person name="Denef V.J."/>
            <person name="McMahon K.D."/>
            <person name="Konstantinidis K.T."/>
            <person name="Eloe-Fadrosh E.A."/>
            <person name="Kyrpides N.C."/>
            <person name="Woyke T."/>
        </authorList>
    </citation>
    <scope>NUCLEOTIDE SEQUENCE</scope>
    <source>
        <strain evidence="1">GVMAG-M-3300025880-76</strain>
    </source>
</reference>
<proteinExistence type="predicted"/>
<name>A0A6C0JCE9_9ZZZZ</name>
<sequence>MDLNQSKLTKTEWESIEVPVSMDEKEVIQLVKNGFTETNISYNSNKTLLSFMKLEFSKSIECYVYDTYFAENVKKIVVKYGLPQFNPVEIGKSGKNIKKIDKMRIDTNTISQMQDFKDDIYEYVLLGIIEKFLKHNARSNERSVYYYYTLTQIVSADVIHPNNGIISFTNTIIQMFNKDISLLKLITSCDKYIEKNPYLLQYDNTKLYTHQKRLFEIFQKDSILPKLVLYTAPTATGKTMSPIGLSEKYRVIFVCAARHVGLALSKLCVSAGKKIAFAFGCSCSEDIRLHYYAAKEYTKDWRSGNIRKVDNTIGDNVEIMICDIHSYEYAMLYMMAFNDKTNIVTFWDEPTIFMDYDEHSNHELVHNVWYKNLIPNVILSSATLPKCREIPSVIDDFKCRFENAVVYTIESNDCKKTIPLLNEFGVVSMPHSLCTSRDDLQEIIEHCNENKTLYRYVDLCEIGRFIKFVVNENMFNYDFIRVDEYFDSDVKNLNMNSVKNYYFELLQQLREDDVVKMNHYFTKNEEVRLGTSKKRTNGVFISTTDAYSLSDGPTIYMTKEPIIIGKFCLQQLKIPSEICDNIFNAIEYNQKISHKLDKLHKDIEDKMLKEEGKENRIDRGILPKDVVDMQRQISALQNMLKSVELESKYVPNTRQHIERYVSDDLLTLINEGSIRPFTTSIDNVTIQTIMELHGVDTLWKLLLIMGIGVFDESQTNVRYTEIVKSLAQQQMLYLIIATDDYIYGTNYQFCHGYVGKDLENMTQEKIIQALGRVGRNKVQKYYSARFRNAEQLHRLFHKEECKMEVINMNKLFTSDKV</sequence>
<accession>A0A6C0JCE9</accession>
<dbReference type="AlphaFoldDB" id="A0A6C0JCE9"/>
<evidence type="ECO:0000313" key="1">
    <source>
        <dbReference type="EMBL" id="QHU02531.1"/>
    </source>
</evidence>